<dbReference type="AlphaFoldDB" id="A0A222WK63"/>
<dbReference type="KEGG" id="pkb:B4V02_05435"/>
<evidence type="ECO:0000313" key="2">
    <source>
        <dbReference type="Proteomes" id="UP000214666"/>
    </source>
</evidence>
<keyword evidence="2" id="KW-1185">Reference proteome</keyword>
<name>A0A222WK63_9BACL</name>
<dbReference type="RefSeq" id="WP_094154026.1">
    <property type="nucleotide sequence ID" value="NZ_CP020028.1"/>
</dbReference>
<reference evidence="1 2" key="1">
    <citation type="submission" date="2017-03" db="EMBL/GenBank/DDBJ databases">
        <title>Complete genome sequence of Paenibacillus Kribbensis producing bioflocculants.</title>
        <authorList>
            <person name="Lee H.-G."/>
            <person name="Oh H.-M."/>
        </authorList>
    </citation>
    <scope>NUCLEOTIDE SEQUENCE [LARGE SCALE GENOMIC DNA]</scope>
    <source>
        <strain evidence="1 2">AM49</strain>
    </source>
</reference>
<dbReference type="Proteomes" id="UP000214666">
    <property type="component" value="Chromosome"/>
</dbReference>
<dbReference type="EMBL" id="CP020028">
    <property type="protein sequence ID" value="ASR46171.1"/>
    <property type="molecule type" value="Genomic_DNA"/>
</dbReference>
<sequence>MTNKAKINIIAIKDIVRMEQVWEQEEKDETGLYYFHITDVLNRKWQTIGLNVSDAIQVFENGNDDVWTRIIKPAPFNFNLTANDLINMLDIGPDDWRIRNAIQIILNTVERRNEFVNKIKNINLHDIANLLYKMKSQYLRYAQLPNEEFIKMYVANPVEALSVYFLETVDVHTFWEWRDADGTYEKAIEYKREQPDMTLIQAVERAEDEACGG</sequence>
<accession>A0A222WK63</accession>
<gene>
    <name evidence="1" type="ORF">B4V02_05435</name>
</gene>
<protein>
    <submittedName>
        <fullName evidence="1">Uncharacterized protein</fullName>
    </submittedName>
</protein>
<proteinExistence type="predicted"/>
<evidence type="ECO:0000313" key="1">
    <source>
        <dbReference type="EMBL" id="ASR46171.1"/>
    </source>
</evidence>
<organism evidence="1 2">
    <name type="scientific">Paenibacillus kribbensis</name>
    <dbReference type="NCBI Taxonomy" id="172713"/>
    <lineage>
        <taxon>Bacteria</taxon>
        <taxon>Bacillati</taxon>
        <taxon>Bacillota</taxon>
        <taxon>Bacilli</taxon>
        <taxon>Bacillales</taxon>
        <taxon>Paenibacillaceae</taxon>
        <taxon>Paenibacillus</taxon>
    </lineage>
</organism>